<evidence type="ECO:0000256" key="4">
    <source>
        <dbReference type="ARBA" id="ARBA00022842"/>
    </source>
</evidence>
<evidence type="ECO:0000256" key="3">
    <source>
        <dbReference type="ARBA" id="ARBA00022723"/>
    </source>
</evidence>
<dbReference type="Pfam" id="PF02581">
    <property type="entry name" value="TMP-TENI"/>
    <property type="match status" value="1"/>
</dbReference>
<comment type="caution">
    <text evidence="11">The sequence shown here is derived from an EMBL/GenBank/DDBJ whole genome shotgun (WGS) entry which is preliminary data.</text>
</comment>
<protein>
    <recommendedName>
        <fullName evidence="9">Thiamine-phosphate synthase</fullName>
        <shortName evidence="9">TP synthase</shortName>
        <shortName evidence="9">TPS</shortName>
        <ecNumber evidence="9">2.5.1.3</ecNumber>
    </recommendedName>
    <alternativeName>
        <fullName evidence="9">Thiamine-phosphate pyrophosphorylase</fullName>
        <shortName evidence="9">TMP pyrophosphorylase</shortName>
        <shortName evidence="9">TMP-PPase</shortName>
    </alternativeName>
</protein>
<feature type="binding site" evidence="9">
    <location>
        <position position="85"/>
    </location>
    <ligand>
        <name>4-amino-2-methyl-5-(diphosphooxymethyl)pyrimidine</name>
        <dbReference type="ChEBI" id="CHEBI:57841"/>
    </ligand>
</feature>
<dbReference type="GO" id="GO:0004789">
    <property type="term" value="F:thiamine-phosphate diphosphorylase activity"/>
    <property type="evidence" value="ECO:0007669"/>
    <property type="project" value="UniProtKB-UniRule"/>
</dbReference>
<dbReference type="UniPathway" id="UPA00060">
    <property type="reaction ID" value="UER00141"/>
</dbReference>
<comment type="caution">
    <text evidence="9">Lacks conserved residue(s) required for the propagation of feature annotation.</text>
</comment>
<comment type="similarity">
    <text evidence="9">Belongs to the thiamine-phosphate synthase family.</text>
</comment>
<dbReference type="EMBL" id="WBXO01000003">
    <property type="protein sequence ID" value="KAB2953325.1"/>
    <property type="molecule type" value="Genomic_DNA"/>
</dbReference>
<feature type="binding site" evidence="9">
    <location>
        <position position="156"/>
    </location>
    <ligand>
        <name>4-amino-2-methyl-5-(diphosphooxymethyl)pyrimidine</name>
        <dbReference type="ChEBI" id="CHEBI:57841"/>
    </ligand>
</feature>
<keyword evidence="4" id="KW-0460">Magnesium</keyword>
<accession>A0A6I0F1K2</accession>
<keyword evidence="3" id="KW-0479">Metal-binding</keyword>
<dbReference type="CDD" id="cd00564">
    <property type="entry name" value="TMP_TenI"/>
    <property type="match status" value="1"/>
</dbReference>
<comment type="catalytic activity">
    <reaction evidence="7 9">
        <text>2-(2-carboxy-4-methylthiazol-5-yl)ethyl phosphate + 4-amino-2-methyl-5-(diphosphooxymethyl)pyrimidine + 2 H(+) = thiamine phosphate + CO2 + diphosphate</text>
        <dbReference type="Rhea" id="RHEA:47848"/>
        <dbReference type="ChEBI" id="CHEBI:15378"/>
        <dbReference type="ChEBI" id="CHEBI:16526"/>
        <dbReference type="ChEBI" id="CHEBI:33019"/>
        <dbReference type="ChEBI" id="CHEBI:37575"/>
        <dbReference type="ChEBI" id="CHEBI:57841"/>
        <dbReference type="ChEBI" id="CHEBI:62890"/>
        <dbReference type="EC" id="2.5.1.3"/>
    </reaction>
</comment>
<evidence type="ECO:0000256" key="7">
    <source>
        <dbReference type="ARBA" id="ARBA00047851"/>
    </source>
</evidence>
<dbReference type="PANTHER" id="PTHR20857:SF23">
    <property type="entry name" value="THIAMINE BIOSYNTHETIC BIFUNCTIONAL ENZYME"/>
    <property type="match status" value="1"/>
</dbReference>
<dbReference type="SUPFAM" id="SSF51391">
    <property type="entry name" value="Thiamin phosphate synthase"/>
    <property type="match status" value="1"/>
</dbReference>
<keyword evidence="12" id="KW-1185">Reference proteome</keyword>
<keyword evidence="5 9" id="KW-0784">Thiamine biosynthesis</keyword>
<comment type="catalytic activity">
    <reaction evidence="8 9">
        <text>2-[(2R,5Z)-2-carboxy-4-methylthiazol-5(2H)-ylidene]ethyl phosphate + 4-amino-2-methyl-5-(diphosphooxymethyl)pyrimidine + 2 H(+) = thiamine phosphate + CO2 + diphosphate</text>
        <dbReference type="Rhea" id="RHEA:47844"/>
        <dbReference type="ChEBI" id="CHEBI:15378"/>
        <dbReference type="ChEBI" id="CHEBI:16526"/>
        <dbReference type="ChEBI" id="CHEBI:33019"/>
        <dbReference type="ChEBI" id="CHEBI:37575"/>
        <dbReference type="ChEBI" id="CHEBI:57841"/>
        <dbReference type="ChEBI" id="CHEBI:62899"/>
        <dbReference type="EC" id="2.5.1.3"/>
    </reaction>
</comment>
<dbReference type="GO" id="GO:0009229">
    <property type="term" value="P:thiamine diphosphate biosynthetic process"/>
    <property type="evidence" value="ECO:0007669"/>
    <property type="project" value="UniProtKB-UniRule"/>
</dbReference>
<feature type="domain" description="Thiamine phosphate synthase/TenI" evidence="10">
    <location>
        <begin position="25"/>
        <end position="205"/>
    </location>
</feature>
<evidence type="ECO:0000313" key="12">
    <source>
        <dbReference type="Proteomes" id="UP000468766"/>
    </source>
</evidence>
<gene>
    <name evidence="9" type="primary">thiE</name>
    <name evidence="11" type="ORF">F9B85_05280</name>
</gene>
<comment type="catalytic activity">
    <reaction evidence="6 9">
        <text>4-methyl-5-(2-phosphooxyethyl)-thiazole + 4-amino-2-methyl-5-(diphosphooxymethyl)pyrimidine + H(+) = thiamine phosphate + diphosphate</text>
        <dbReference type="Rhea" id="RHEA:22328"/>
        <dbReference type="ChEBI" id="CHEBI:15378"/>
        <dbReference type="ChEBI" id="CHEBI:33019"/>
        <dbReference type="ChEBI" id="CHEBI:37575"/>
        <dbReference type="ChEBI" id="CHEBI:57841"/>
        <dbReference type="ChEBI" id="CHEBI:58296"/>
        <dbReference type="EC" id="2.5.1.3"/>
    </reaction>
</comment>
<evidence type="ECO:0000256" key="1">
    <source>
        <dbReference type="ARBA" id="ARBA00005165"/>
    </source>
</evidence>
<dbReference type="InterPro" id="IPR036206">
    <property type="entry name" value="ThiamineP_synth_sf"/>
</dbReference>
<dbReference type="HAMAP" id="MF_00097">
    <property type="entry name" value="TMP_synthase"/>
    <property type="match status" value="1"/>
</dbReference>
<feature type="binding site" evidence="9">
    <location>
        <position position="183"/>
    </location>
    <ligand>
        <name>2-[(2R,5Z)-2-carboxy-4-methylthiazol-5(2H)-ylidene]ethyl phosphate</name>
        <dbReference type="ChEBI" id="CHEBI:62899"/>
    </ligand>
</feature>
<comment type="function">
    <text evidence="9">Condenses 4-methyl-5-(beta-hydroxyethyl)thiazole monophosphate (THZ-P) and 2-methyl-4-amino-5-hydroxymethyl pyrimidine pyrophosphate (HMP-PP) to form thiamine monophosphate (TMP).</text>
</comment>
<feature type="binding site" evidence="9">
    <location>
        <position position="124"/>
    </location>
    <ligand>
        <name>4-amino-2-methyl-5-(diphosphooxymethyl)pyrimidine</name>
        <dbReference type="ChEBI" id="CHEBI:57841"/>
    </ligand>
</feature>
<dbReference type="GO" id="GO:0009228">
    <property type="term" value="P:thiamine biosynthetic process"/>
    <property type="evidence" value="ECO:0007669"/>
    <property type="project" value="UniProtKB-KW"/>
</dbReference>
<dbReference type="Proteomes" id="UP000468766">
    <property type="component" value="Unassembled WGS sequence"/>
</dbReference>
<evidence type="ECO:0000256" key="8">
    <source>
        <dbReference type="ARBA" id="ARBA00047883"/>
    </source>
</evidence>
<dbReference type="OrthoDB" id="9815348at2"/>
<evidence type="ECO:0000256" key="5">
    <source>
        <dbReference type="ARBA" id="ARBA00022977"/>
    </source>
</evidence>
<dbReference type="PANTHER" id="PTHR20857">
    <property type="entry name" value="THIAMINE-PHOSPHATE PYROPHOSPHORYLASE"/>
    <property type="match status" value="1"/>
</dbReference>
<dbReference type="InterPro" id="IPR013785">
    <property type="entry name" value="Aldolase_TIM"/>
</dbReference>
<dbReference type="InterPro" id="IPR022998">
    <property type="entry name" value="ThiamineP_synth_TenI"/>
</dbReference>
<dbReference type="GO" id="GO:0005737">
    <property type="term" value="C:cytoplasm"/>
    <property type="evidence" value="ECO:0007669"/>
    <property type="project" value="TreeGrafter"/>
</dbReference>
<dbReference type="EC" id="2.5.1.3" evidence="9"/>
<dbReference type="GO" id="GO:0000287">
    <property type="term" value="F:magnesium ion binding"/>
    <property type="evidence" value="ECO:0007669"/>
    <property type="project" value="UniProtKB-UniRule"/>
</dbReference>
<organism evidence="11 12">
    <name type="scientific">Heliorestis acidaminivorans</name>
    <dbReference type="NCBI Taxonomy" id="553427"/>
    <lineage>
        <taxon>Bacteria</taxon>
        <taxon>Bacillati</taxon>
        <taxon>Bacillota</taxon>
        <taxon>Clostridia</taxon>
        <taxon>Eubacteriales</taxon>
        <taxon>Heliobacteriaceae</taxon>
        <taxon>Heliorestis</taxon>
    </lineage>
</organism>
<reference evidence="11 12" key="1">
    <citation type="submission" date="2019-10" db="EMBL/GenBank/DDBJ databases">
        <title>Whole-genome sequence of the extremophile Heliorestis acidaminivorans DSM 24790.</title>
        <authorList>
            <person name="Kyndt J.A."/>
            <person name="Meyer T.E."/>
        </authorList>
    </citation>
    <scope>NUCLEOTIDE SEQUENCE [LARGE SCALE GENOMIC DNA]</scope>
    <source>
        <strain evidence="11 12">DSM 24790</strain>
    </source>
</reference>
<dbReference type="InterPro" id="IPR034291">
    <property type="entry name" value="TMP_synthase"/>
</dbReference>
<evidence type="ECO:0000256" key="6">
    <source>
        <dbReference type="ARBA" id="ARBA00047334"/>
    </source>
</evidence>
<keyword evidence="2 9" id="KW-0808">Transferase</keyword>
<evidence type="ECO:0000256" key="2">
    <source>
        <dbReference type="ARBA" id="ARBA00022679"/>
    </source>
</evidence>
<evidence type="ECO:0000256" key="9">
    <source>
        <dbReference type="HAMAP-Rule" id="MF_00097"/>
    </source>
</evidence>
<dbReference type="AlphaFoldDB" id="A0A6I0F1K2"/>
<proteinExistence type="inferred from homology"/>
<sequence>MVYRRESSLGELFFVQQKNFPKPLWIVTNRHLAGPFFLEKIAEIVQEKPSALILREKDLPPQELYELAVQVKKITEQSDTALIINSSVEVALAVQADGVHLGQGALKPAVVRSLLKTQQWLGLSVHTWEDIDNLSEQDREALDYLLLGNIFLTDCKAGKKGLGLEELSRFTSASPWPVVAIGGIDSYNGALTLRHGAKAIAIMSSAMTTQMPAKTLRDLKKSLLSFSDSY</sequence>
<dbReference type="Gene3D" id="3.20.20.70">
    <property type="entry name" value="Aldolase class I"/>
    <property type="match status" value="1"/>
</dbReference>
<evidence type="ECO:0000313" key="11">
    <source>
        <dbReference type="EMBL" id="KAB2953325.1"/>
    </source>
</evidence>
<name>A0A6I0F1K2_9FIRM</name>
<comment type="pathway">
    <text evidence="1 9">Cofactor biosynthesis; thiamine diphosphate biosynthesis; thiamine phosphate from 4-amino-2-methyl-5-diphosphomethylpyrimidine and 4-methyl-5-(2-phosphoethyl)-thiazole: step 1/1.</text>
</comment>
<evidence type="ECO:0000259" key="10">
    <source>
        <dbReference type="Pfam" id="PF02581"/>
    </source>
</evidence>